<reference evidence="1 2" key="1">
    <citation type="submission" date="2013-12" db="EMBL/GenBank/DDBJ databases">
        <authorList>
            <person name="Stott M."/>
        </authorList>
    </citation>
    <scope>NUCLEOTIDE SEQUENCE [LARGE SCALE GENOMIC DNA]</scope>
    <source>
        <strain evidence="1 2">K22</strain>
    </source>
</reference>
<dbReference type="OrthoDB" id="9787428at2"/>
<dbReference type="PANTHER" id="PTHR38588">
    <property type="entry name" value="BLL0334 PROTEIN"/>
    <property type="match status" value="1"/>
</dbReference>
<gene>
    <name evidence="1" type="ORF">PYK22_01049</name>
</gene>
<dbReference type="Proteomes" id="UP000031518">
    <property type="component" value="Unassembled WGS sequence"/>
</dbReference>
<dbReference type="Gene3D" id="3.30.530.20">
    <property type="match status" value="1"/>
</dbReference>
<accession>A0A0B6WVD3</accession>
<organism evidence="1 2">
    <name type="scientific">Pyrinomonas methylaliphatogenes</name>
    <dbReference type="NCBI Taxonomy" id="454194"/>
    <lineage>
        <taxon>Bacteria</taxon>
        <taxon>Pseudomonadati</taxon>
        <taxon>Acidobacteriota</taxon>
        <taxon>Blastocatellia</taxon>
        <taxon>Blastocatellales</taxon>
        <taxon>Pyrinomonadaceae</taxon>
        <taxon>Pyrinomonas</taxon>
    </lineage>
</organism>
<dbReference type="PANTHER" id="PTHR38588:SF1">
    <property type="entry name" value="BLL0334 PROTEIN"/>
    <property type="match status" value="1"/>
</dbReference>
<dbReference type="AlphaFoldDB" id="A0A0B6WVD3"/>
<dbReference type="Pfam" id="PF06240">
    <property type="entry name" value="COXG"/>
    <property type="match status" value="1"/>
</dbReference>
<protein>
    <recommendedName>
        <fullName evidence="3">Carbon monoxide dehydrogenase subunit G</fullName>
    </recommendedName>
</protein>
<proteinExistence type="predicted"/>
<dbReference type="SUPFAM" id="SSF55961">
    <property type="entry name" value="Bet v1-like"/>
    <property type="match status" value="1"/>
</dbReference>
<dbReference type="STRING" id="454194.PYK22_01049"/>
<evidence type="ECO:0000313" key="2">
    <source>
        <dbReference type="Proteomes" id="UP000031518"/>
    </source>
</evidence>
<dbReference type="InterPro" id="IPR010419">
    <property type="entry name" value="CO_DH_gsu"/>
</dbReference>
<dbReference type="InterPro" id="IPR023393">
    <property type="entry name" value="START-like_dom_sf"/>
</dbReference>
<keyword evidence="2" id="KW-1185">Reference proteome</keyword>
<name>A0A0B6WVD3_9BACT</name>
<reference evidence="1 2" key="2">
    <citation type="submission" date="2015-01" db="EMBL/GenBank/DDBJ databases">
        <title>Complete genome sequence of Pyrinomonas methylaliphatogenes type strain K22T.</title>
        <authorList>
            <person name="Lee K.C.Y."/>
            <person name="Power J.F."/>
            <person name="Dunfield P.F."/>
            <person name="Morgan X.C."/>
            <person name="Huttenhower C."/>
            <person name="Stott M.B."/>
        </authorList>
    </citation>
    <scope>NUCLEOTIDE SEQUENCE [LARGE SCALE GENOMIC DNA]</scope>
    <source>
        <strain evidence="1 2">K22</strain>
    </source>
</reference>
<evidence type="ECO:0000313" key="1">
    <source>
        <dbReference type="EMBL" id="CDM65051.1"/>
    </source>
</evidence>
<dbReference type="CDD" id="cd05018">
    <property type="entry name" value="CoxG"/>
    <property type="match status" value="1"/>
</dbReference>
<evidence type="ECO:0008006" key="3">
    <source>
        <dbReference type="Google" id="ProtNLM"/>
    </source>
</evidence>
<sequence length="185" mass="20537">MKIEGTHTLRARRERVFRALTDPAVLQRCLPGCERLEKTGENSYSTTMKTGVGSIKGVFTGIVRLEDVRPPEHYRIAVEGRGQPGFLKGAGDLDLEEQTDGTTLIRYAGDVQVGGTLASVGQRMIQGAAKMMATQFFTALEAEAQTQEGEAPPKHGFFRTALRWISGRLQQILQRLRRSKRHPQS</sequence>
<dbReference type="EMBL" id="CBXV010000004">
    <property type="protein sequence ID" value="CDM65051.1"/>
    <property type="molecule type" value="Genomic_DNA"/>
</dbReference>
<dbReference type="RefSeq" id="WP_060635357.1">
    <property type="nucleotide sequence ID" value="NZ_CBXV010000004.1"/>
</dbReference>